<accession>A0A0C7CWY8</accession>
<dbReference type="EMBL" id="RBSQ01001148">
    <property type="protein sequence ID" value="RMS47359.1"/>
    <property type="molecule type" value="Genomic_DNA"/>
</dbReference>
<dbReference type="PATRIC" id="fig|287.1485.peg.2840"/>
<name>A0A0C7CWY8_PSEAI</name>
<proteinExistence type="predicted"/>
<keyword evidence="1" id="KW-0732">Signal</keyword>
<evidence type="ECO:0000313" key="4">
    <source>
        <dbReference type="EMBL" id="RMS47359.1"/>
    </source>
</evidence>
<dbReference type="EMBL" id="CVVU01000242">
    <property type="protein sequence ID" value="CRP76624.1"/>
    <property type="molecule type" value="Genomic_DNA"/>
</dbReference>
<evidence type="ECO:0000313" key="5">
    <source>
        <dbReference type="Proteomes" id="UP000045039"/>
    </source>
</evidence>
<reference evidence="2" key="3">
    <citation type="submission" date="2015-08" db="EMBL/GenBank/DDBJ databases">
        <title>Pseudomonas aeruginosa strain CCBH4851 chromosome region.</title>
        <authorList>
            <person name="Silveira M.C."/>
            <person name="Carvalho-Assef A.P.D."/>
            <person name="Albano R.M."/>
        </authorList>
    </citation>
    <scope>NUCLEOTIDE SEQUENCE</scope>
    <source>
        <strain evidence="2">CCBH4851</strain>
    </source>
</reference>
<dbReference type="NCBIfam" id="NF041602">
    <property type="entry name" value="VF_A0006_fam"/>
    <property type="match status" value="1"/>
</dbReference>
<feature type="chain" id="PRO_5015035360" description="Transmembrane protein" evidence="1">
    <location>
        <begin position="30"/>
        <end position="105"/>
    </location>
</feature>
<evidence type="ECO:0000313" key="3">
    <source>
        <dbReference type="EMBL" id="CRP76624.1"/>
    </source>
</evidence>
<organism evidence="4 6">
    <name type="scientific">Pseudomonas aeruginosa</name>
    <dbReference type="NCBI Taxonomy" id="287"/>
    <lineage>
        <taxon>Bacteria</taxon>
        <taxon>Pseudomonadati</taxon>
        <taxon>Pseudomonadota</taxon>
        <taxon>Gammaproteobacteria</taxon>
        <taxon>Pseudomonadales</taxon>
        <taxon>Pseudomonadaceae</taxon>
        <taxon>Pseudomonas</taxon>
    </lineage>
</organism>
<protein>
    <recommendedName>
        <fullName evidence="7">Transmembrane protein</fullName>
    </recommendedName>
</protein>
<reference evidence="5" key="1">
    <citation type="submission" date="2015-06" db="EMBL/GenBank/DDBJ databases">
        <authorList>
            <person name="Radhakrishnan Rajesh"/>
            <person name="Underwood Anthony"/>
            <person name="Al-Shahib Ali"/>
        </authorList>
    </citation>
    <scope>NUCLEOTIDE SEQUENCE [LARGE SCALE GENOMIC DNA]</scope>
    <source>
        <strain evidence="5">P19_London_7_VIM_2_05_10</strain>
    </source>
</reference>
<reference evidence="4 6" key="4">
    <citation type="submission" date="2018-08" db="EMBL/GenBank/DDBJ databases">
        <title>Recombination of ecologically and evolutionarily significant loci maintains genetic cohesion in the Pseudomonas syringae species complex.</title>
        <authorList>
            <person name="Dillon M."/>
            <person name="Thakur S."/>
            <person name="Almeida R.N.D."/>
            <person name="Weir B.S."/>
            <person name="Guttman D.S."/>
        </authorList>
    </citation>
    <scope>NUCLEOTIDE SEQUENCE [LARGE SCALE GENOMIC DNA]</scope>
    <source>
        <strain evidence="4 6">ICMP 7846</strain>
    </source>
</reference>
<evidence type="ECO:0000313" key="2">
    <source>
        <dbReference type="EMBL" id="ALI59201.1"/>
    </source>
</evidence>
<reference evidence="3" key="2">
    <citation type="submission" date="2015-06" db="EMBL/GenBank/DDBJ databases">
        <authorList>
            <person name="Radhakrishnan R."/>
            <person name="Underwood A."/>
            <person name="Al-Shahib A."/>
        </authorList>
    </citation>
    <scope>NUCLEOTIDE SEQUENCE</scope>
    <source>
        <strain evidence="3">P19_London_7_VIM_2_05_10</strain>
    </source>
</reference>
<dbReference type="InterPro" id="IPR048087">
    <property type="entry name" value="VF_A0006-like"/>
</dbReference>
<gene>
    <name evidence="4" type="ORF">ALP65_01107</name>
    <name evidence="2" type="ORF">CCBH4851_00500</name>
    <name evidence="3" type="ORF">PAERUG_P19_London_7_VIM_2_05_10_05486</name>
</gene>
<evidence type="ECO:0000313" key="6">
    <source>
        <dbReference type="Proteomes" id="UP000270834"/>
    </source>
</evidence>
<dbReference type="EMBL" id="KT454971">
    <property type="protein sequence ID" value="ALI59201.1"/>
    <property type="molecule type" value="Genomic_DNA"/>
</dbReference>
<dbReference type="AlphaFoldDB" id="A0A0C7CWY8"/>
<dbReference type="Proteomes" id="UP000270834">
    <property type="component" value="Unassembled WGS sequence"/>
</dbReference>
<sequence>MLEHNFPMDTIAMKFLLPLLLLFPLSALADDKDYDQCILDYQRTAKSGVAVHFITQACDKLYNDGSFLLSREKAYYECLLENLPGVENNLAAQKIRSACESKSQN</sequence>
<evidence type="ECO:0008006" key="7">
    <source>
        <dbReference type="Google" id="ProtNLM"/>
    </source>
</evidence>
<evidence type="ECO:0000256" key="1">
    <source>
        <dbReference type="SAM" id="SignalP"/>
    </source>
</evidence>
<dbReference type="Proteomes" id="UP000045039">
    <property type="component" value="Unassembled WGS sequence"/>
</dbReference>
<feature type="signal peptide" evidence="1">
    <location>
        <begin position="1"/>
        <end position="29"/>
    </location>
</feature>